<keyword evidence="3" id="KW-1185">Reference proteome</keyword>
<evidence type="ECO:0000313" key="2">
    <source>
        <dbReference type="EMBL" id="CAJ1409493.1"/>
    </source>
</evidence>
<feature type="region of interest" description="Disordered" evidence="1">
    <location>
        <begin position="157"/>
        <end position="199"/>
    </location>
</feature>
<organism evidence="2 3">
    <name type="scientific">Effrenium voratum</name>
    <dbReference type="NCBI Taxonomy" id="2562239"/>
    <lineage>
        <taxon>Eukaryota</taxon>
        <taxon>Sar</taxon>
        <taxon>Alveolata</taxon>
        <taxon>Dinophyceae</taxon>
        <taxon>Suessiales</taxon>
        <taxon>Symbiodiniaceae</taxon>
        <taxon>Effrenium</taxon>
    </lineage>
</organism>
<name>A0AA36NMI3_9DINO</name>
<comment type="caution">
    <text evidence="2">The sequence shown here is derived from an EMBL/GenBank/DDBJ whole genome shotgun (WGS) entry which is preliminary data.</text>
</comment>
<protein>
    <submittedName>
        <fullName evidence="2">Uncharacterized protein</fullName>
    </submittedName>
</protein>
<evidence type="ECO:0000313" key="3">
    <source>
        <dbReference type="Proteomes" id="UP001178507"/>
    </source>
</evidence>
<dbReference type="Proteomes" id="UP001178507">
    <property type="component" value="Unassembled WGS sequence"/>
</dbReference>
<accession>A0AA36NMI3</accession>
<proteinExistence type="predicted"/>
<dbReference type="AlphaFoldDB" id="A0AA36NMI3"/>
<gene>
    <name evidence="2" type="ORF">EVOR1521_LOCUS30579</name>
</gene>
<sequence>MATTDVERHVMGNISEEAWRLLLGRALQAGSLPGGVDAVWKHPFCLLLDEDTSAESAMRKLEVVIEIQRPERGKARGSRHKTVGSAVYGLAQLFDRPEITEELTVPIFNAKQPAGYVRLRVQARPLLAPRLGVQQTGRPSIGERLKSLVRQCSGTVRPTTSMASERTFAPDTVVEEPGEAEAPQESPRLGAKDDSIASL</sequence>
<feature type="compositionally biased region" description="Basic and acidic residues" evidence="1">
    <location>
        <begin position="190"/>
        <end position="199"/>
    </location>
</feature>
<evidence type="ECO:0000256" key="1">
    <source>
        <dbReference type="SAM" id="MobiDB-lite"/>
    </source>
</evidence>
<dbReference type="EMBL" id="CAUJNA010003771">
    <property type="protein sequence ID" value="CAJ1409493.1"/>
    <property type="molecule type" value="Genomic_DNA"/>
</dbReference>
<reference evidence="2" key="1">
    <citation type="submission" date="2023-08" db="EMBL/GenBank/DDBJ databases">
        <authorList>
            <person name="Chen Y."/>
            <person name="Shah S."/>
            <person name="Dougan E. K."/>
            <person name="Thang M."/>
            <person name="Chan C."/>
        </authorList>
    </citation>
    <scope>NUCLEOTIDE SEQUENCE</scope>
</reference>